<dbReference type="Gene3D" id="3.30.565.10">
    <property type="entry name" value="Histidine kinase-like ATPase, C-terminal domain"/>
    <property type="match status" value="1"/>
</dbReference>
<dbReference type="SUPFAM" id="SSF103190">
    <property type="entry name" value="Sensory domain-like"/>
    <property type="match status" value="1"/>
</dbReference>
<sequence length="558" mass="62973">MIRFRTLIFLVFLAAIMGFLSIFAFNAYMSSKEILKDESQLFLSRSAHAIVNELDAHLRLMGQELLTLSTKDNVLRALEKQSETELREWVMNSTEAASQSRYQFALFITLDRQHCYLIRSRLVDIGPQLCRQLYENYQLAASGNWRLFRNGGQVLMAKDYLLSDDNHEVIGRLVGGIKLSNNTLLLNQLVNRSTQAISKTTLIYEGIPITEYHPKQTSEGDEYQSLPVSIDKYGKGLILQVESEGDSLRSLAQQLWQLLMVGVLTGLLVSGLAAAYLSSVLDKHLQRFINGVQNFSSKGHATQWQPSRIKEVNYLRKEIDIIVDELLKRRSDLKDANQRLSKALDEKRLILHQLIKSQEQERSHLAQELHDELGQLLTAVRVEAFLLEQESPEGSPSIAHSAKIKALVADMYETVYDRIMALRPVELDTLGLSQSIQQIPTLNSLRQSGVDVCLDIEEVNMPIGTDIHLYRIVQEALTNALKHAMAKRVSVSLKKHKEAIDLVISDDGQGFPLDQLTNEAHIGFGLLGIKERCEYMGAQLKITSEQGVTIHLRITLKG</sequence>
<proteinExistence type="predicted"/>
<keyword evidence="3" id="KW-0597">Phosphoprotein</keyword>
<dbReference type="InterPro" id="IPR011712">
    <property type="entry name" value="Sig_transdc_His_kin_sub3_dim/P"/>
</dbReference>
<keyword evidence="8" id="KW-0902">Two-component regulatory system</keyword>
<dbReference type="RefSeq" id="WP_138987052.1">
    <property type="nucleotide sequence ID" value="NZ_CP043869.1"/>
</dbReference>
<dbReference type="AlphaFoldDB" id="A0A5P1RDH6"/>
<dbReference type="PROSITE" id="PS50109">
    <property type="entry name" value="HIS_KIN"/>
    <property type="match status" value="1"/>
</dbReference>
<dbReference type="GO" id="GO:0016020">
    <property type="term" value="C:membrane"/>
    <property type="evidence" value="ECO:0007669"/>
    <property type="project" value="InterPro"/>
</dbReference>
<dbReference type="Pfam" id="PF07730">
    <property type="entry name" value="HisKA_3"/>
    <property type="match status" value="1"/>
</dbReference>
<dbReference type="SMART" id="SM00387">
    <property type="entry name" value="HATPase_c"/>
    <property type="match status" value="1"/>
</dbReference>
<keyword evidence="7" id="KW-0067">ATP-binding</keyword>
<dbReference type="InterPro" id="IPR003594">
    <property type="entry name" value="HATPase_dom"/>
</dbReference>
<dbReference type="GO" id="GO:0046983">
    <property type="term" value="F:protein dimerization activity"/>
    <property type="evidence" value="ECO:0007669"/>
    <property type="project" value="InterPro"/>
</dbReference>
<dbReference type="Gene3D" id="3.30.450.220">
    <property type="entry name" value="LuxQ periplasmic domain, N-terminal subdomain"/>
    <property type="match status" value="1"/>
</dbReference>
<dbReference type="PANTHER" id="PTHR24421:SF10">
    <property type="entry name" value="NITRATE_NITRITE SENSOR PROTEIN NARQ"/>
    <property type="match status" value="1"/>
</dbReference>
<evidence type="ECO:0000256" key="9">
    <source>
        <dbReference type="SAM" id="Phobius"/>
    </source>
</evidence>
<evidence type="ECO:0000256" key="5">
    <source>
        <dbReference type="ARBA" id="ARBA00022741"/>
    </source>
</evidence>
<evidence type="ECO:0000256" key="3">
    <source>
        <dbReference type="ARBA" id="ARBA00022553"/>
    </source>
</evidence>
<reference evidence="11 12" key="1">
    <citation type="journal article" date="2019" name="Biochem. Eng. J.">
        <title>Metabolic engineering of the marine bacteria Neptunomonas concharum for the production of acetoin and meso-2,3-butanediol from acetate.</title>
        <authorList>
            <person name="Li W."/>
            <person name="Pu N."/>
            <person name="Liu C.-X."/>
            <person name="Yuan Q.-P."/>
            <person name="Li Z.-J."/>
        </authorList>
    </citation>
    <scope>NUCLEOTIDE SEQUENCE [LARGE SCALE GENOMIC DNA]</scope>
    <source>
        <strain evidence="11 12">JCM17730</strain>
    </source>
</reference>
<feature type="transmembrane region" description="Helical" evidence="9">
    <location>
        <begin position="255"/>
        <end position="277"/>
    </location>
</feature>
<dbReference type="EMBL" id="CP043869">
    <property type="protein sequence ID" value="QEQ97306.1"/>
    <property type="molecule type" value="Genomic_DNA"/>
</dbReference>
<dbReference type="SUPFAM" id="SSF55874">
    <property type="entry name" value="ATPase domain of HSP90 chaperone/DNA topoisomerase II/histidine kinase"/>
    <property type="match status" value="1"/>
</dbReference>
<dbReference type="InterPro" id="IPR050482">
    <property type="entry name" value="Sensor_HK_TwoCompSys"/>
</dbReference>
<feature type="transmembrane region" description="Helical" evidence="9">
    <location>
        <begin position="7"/>
        <end position="29"/>
    </location>
</feature>
<gene>
    <name evidence="11" type="ORF">F0U83_11625</name>
</gene>
<evidence type="ECO:0000313" key="11">
    <source>
        <dbReference type="EMBL" id="QEQ97306.1"/>
    </source>
</evidence>
<dbReference type="InterPro" id="IPR005467">
    <property type="entry name" value="His_kinase_dom"/>
</dbReference>
<dbReference type="GO" id="GO:0000155">
    <property type="term" value="F:phosphorelay sensor kinase activity"/>
    <property type="evidence" value="ECO:0007669"/>
    <property type="project" value="InterPro"/>
</dbReference>
<keyword evidence="9" id="KW-0472">Membrane</keyword>
<evidence type="ECO:0000259" key="10">
    <source>
        <dbReference type="PROSITE" id="PS50109"/>
    </source>
</evidence>
<evidence type="ECO:0000256" key="6">
    <source>
        <dbReference type="ARBA" id="ARBA00022777"/>
    </source>
</evidence>
<evidence type="ECO:0000256" key="4">
    <source>
        <dbReference type="ARBA" id="ARBA00022679"/>
    </source>
</evidence>
<dbReference type="KEGG" id="ncu:F0U83_11625"/>
<keyword evidence="4" id="KW-0808">Transferase</keyword>
<dbReference type="EC" id="2.7.13.3" evidence="2"/>
<keyword evidence="6" id="KW-0418">Kinase</keyword>
<protein>
    <recommendedName>
        <fullName evidence="2">histidine kinase</fullName>
        <ecNumber evidence="2">2.7.13.3</ecNumber>
    </recommendedName>
</protein>
<dbReference type="GO" id="GO:0005524">
    <property type="term" value="F:ATP binding"/>
    <property type="evidence" value="ECO:0007669"/>
    <property type="project" value="UniProtKB-KW"/>
</dbReference>
<keyword evidence="9" id="KW-0812">Transmembrane</keyword>
<evidence type="ECO:0000256" key="2">
    <source>
        <dbReference type="ARBA" id="ARBA00012438"/>
    </source>
</evidence>
<feature type="domain" description="Histidine kinase" evidence="10">
    <location>
        <begin position="364"/>
        <end position="558"/>
    </location>
</feature>
<evidence type="ECO:0000256" key="7">
    <source>
        <dbReference type="ARBA" id="ARBA00022840"/>
    </source>
</evidence>
<dbReference type="InterPro" id="IPR043056">
    <property type="entry name" value="LuxQ-periplasm_N"/>
</dbReference>
<dbReference type="InterPro" id="IPR036890">
    <property type="entry name" value="HATPase_C_sf"/>
</dbReference>
<dbReference type="PANTHER" id="PTHR24421">
    <property type="entry name" value="NITRATE/NITRITE SENSOR PROTEIN NARX-RELATED"/>
    <property type="match status" value="1"/>
</dbReference>
<keyword evidence="5" id="KW-0547">Nucleotide-binding</keyword>
<evidence type="ECO:0000256" key="1">
    <source>
        <dbReference type="ARBA" id="ARBA00000085"/>
    </source>
</evidence>
<dbReference type="OrthoDB" id="9797605at2"/>
<organism evidence="11 12">
    <name type="scientific">Neptunomonas concharum</name>
    <dbReference type="NCBI Taxonomy" id="1031538"/>
    <lineage>
        <taxon>Bacteria</taxon>
        <taxon>Pseudomonadati</taxon>
        <taxon>Pseudomonadota</taxon>
        <taxon>Gammaproteobacteria</taxon>
        <taxon>Oceanospirillales</taxon>
        <taxon>Oceanospirillaceae</taxon>
        <taxon>Neptunomonas</taxon>
    </lineage>
</organism>
<keyword evidence="12" id="KW-1185">Reference proteome</keyword>
<dbReference type="InterPro" id="IPR029151">
    <property type="entry name" value="Sensor-like_sf"/>
</dbReference>
<accession>A0A5P1RDH6</accession>
<comment type="catalytic activity">
    <reaction evidence="1">
        <text>ATP + protein L-histidine = ADP + protein N-phospho-L-histidine.</text>
        <dbReference type="EC" id="2.7.13.3"/>
    </reaction>
</comment>
<evidence type="ECO:0000256" key="8">
    <source>
        <dbReference type="ARBA" id="ARBA00023012"/>
    </source>
</evidence>
<name>A0A5P1RDH6_9GAMM</name>
<keyword evidence="9" id="KW-1133">Transmembrane helix</keyword>
<dbReference type="Gene3D" id="1.20.5.1930">
    <property type="match status" value="1"/>
</dbReference>
<dbReference type="CDD" id="cd16917">
    <property type="entry name" value="HATPase_UhpB-NarQ-NarX-like"/>
    <property type="match status" value="1"/>
</dbReference>
<dbReference type="Pfam" id="PF02518">
    <property type="entry name" value="HATPase_c"/>
    <property type="match status" value="1"/>
</dbReference>
<dbReference type="Proteomes" id="UP000324760">
    <property type="component" value="Chromosome"/>
</dbReference>
<evidence type="ECO:0000313" key="12">
    <source>
        <dbReference type="Proteomes" id="UP000324760"/>
    </source>
</evidence>